<dbReference type="PANTHER" id="PTHR33067:SF9">
    <property type="entry name" value="RNA-DIRECTED DNA POLYMERASE"/>
    <property type="match status" value="1"/>
</dbReference>
<gene>
    <name evidence="1" type="ORF">Tci_201729</name>
</gene>
<dbReference type="Gene3D" id="2.40.70.10">
    <property type="entry name" value="Acid Proteases"/>
    <property type="match status" value="1"/>
</dbReference>
<accession>A0A699GTU1</accession>
<sequence length="274" mass="30213">MGDENPPRTLGDYSRPSQNGYQNTIEFLDRNNVVPLRSDTIRLVQNSCAFHDNESWNDPRDLTKLLKPISLPQNILSNSDCGLIALENQVQRLMEAHLAPKASVQVNKITSSCEVCGGPHDTQICMKNPEKAFVNYASSRIDEARGEMPKKIKGPGLFTLPCRLGDSNPFDTIADLGSCVNLIPLYLFKTPNVRILEETENVLGLADGTRSYLIGIVKNVEVYAGKLKLLEDFYIIDMEKDLTCPLLIGRGFLATASIVIDCKKAKIAVGEGVT</sequence>
<name>A0A699GTU1_TANCI</name>
<dbReference type="CDD" id="cd00303">
    <property type="entry name" value="retropepsin_like"/>
    <property type="match status" value="1"/>
</dbReference>
<reference evidence="1" key="1">
    <citation type="journal article" date="2019" name="Sci. Rep.">
        <title>Draft genome of Tanacetum cinerariifolium, the natural source of mosquito coil.</title>
        <authorList>
            <person name="Yamashiro T."/>
            <person name="Shiraishi A."/>
            <person name="Satake H."/>
            <person name="Nakayama K."/>
        </authorList>
    </citation>
    <scope>NUCLEOTIDE SEQUENCE</scope>
</reference>
<comment type="caution">
    <text evidence="1">The sequence shown here is derived from an EMBL/GenBank/DDBJ whole genome shotgun (WGS) entry which is preliminary data.</text>
</comment>
<dbReference type="PANTHER" id="PTHR33067">
    <property type="entry name" value="RNA-DIRECTED DNA POLYMERASE-RELATED"/>
    <property type="match status" value="1"/>
</dbReference>
<dbReference type="AlphaFoldDB" id="A0A699GTU1"/>
<dbReference type="InterPro" id="IPR021109">
    <property type="entry name" value="Peptidase_aspartic_dom_sf"/>
</dbReference>
<dbReference type="EMBL" id="BKCJ010052672">
    <property type="protein sequence ID" value="GEW29753.1"/>
    <property type="molecule type" value="Genomic_DNA"/>
</dbReference>
<proteinExistence type="predicted"/>
<evidence type="ECO:0000313" key="1">
    <source>
        <dbReference type="EMBL" id="GEW29753.1"/>
    </source>
</evidence>
<organism evidence="1">
    <name type="scientific">Tanacetum cinerariifolium</name>
    <name type="common">Dalmatian daisy</name>
    <name type="synonym">Chrysanthemum cinerariifolium</name>
    <dbReference type="NCBI Taxonomy" id="118510"/>
    <lineage>
        <taxon>Eukaryota</taxon>
        <taxon>Viridiplantae</taxon>
        <taxon>Streptophyta</taxon>
        <taxon>Embryophyta</taxon>
        <taxon>Tracheophyta</taxon>
        <taxon>Spermatophyta</taxon>
        <taxon>Magnoliopsida</taxon>
        <taxon>eudicotyledons</taxon>
        <taxon>Gunneridae</taxon>
        <taxon>Pentapetalae</taxon>
        <taxon>asterids</taxon>
        <taxon>campanulids</taxon>
        <taxon>Asterales</taxon>
        <taxon>Asteraceae</taxon>
        <taxon>Asteroideae</taxon>
        <taxon>Anthemideae</taxon>
        <taxon>Anthemidinae</taxon>
        <taxon>Tanacetum</taxon>
    </lineage>
</organism>
<protein>
    <submittedName>
        <fullName evidence="1">MAK10-like protein</fullName>
    </submittedName>
</protein>